<gene>
    <name evidence="1" type="ORF">A2110_01970</name>
</gene>
<dbReference type="Gene3D" id="3.30.920.30">
    <property type="entry name" value="Hypothetical protein"/>
    <property type="match status" value="1"/>
</dbReference>
<dbReference type="SUPFAM" id="SSF54786">
    <property type="entry name" value="YcfA/nrd intein domain"/>
    <property type="match status" value="1"/>
</dbReference>
<dbReference type="AlphaFoldDB" id="A0A1F6BL56"/>
<dbReference type="Proteomes" id="UP000176273">
    <property type="component" value="Unassembled WGS sequence"/>
</dbReference>
<comment type="caution">
    <text evidence="1">The sequence shown here is derived from an EMBL/GenBank/DDBJ whole genome shotgun (WGS) entry which is preliminary data.</text>
</comment>
<evidence type="ECO:0000313" key="2">
    <source>
        <dbReference type="Proteomes" id="UP000176273"/>
    </source>
</evidence>
<name>A0A1F6BL56_9BACT</name>
<dbReference type="EMBL" id="MFKH01000008">
    <property type="protein sequence ID" value="OGG37583.1"/>
    <property type="molecule type" value="Genomic_DNA"/>
</dbReference>
<protein>
    <submittedName>
        <fullName evidence="1">Addiction module toxin, HicA family</fullName>
    </submittedName>
</protein>
<proteinExistence type="predicted"/>
<dbReference type="InterPro" id="IPR038570">
    <property type="entry name" value="HicA_sf"/>
</dbReference>
<organism evidence="1 2">
    <name type="scientific">Candidatus Jorgensenbacteria bacterium GWA1_54_12</name>
    <dbReference type="NCBI Taxonomy" id="1798468"/>
    <lineage>
        <taxon>Bacteria</taxon>
        <taxon>Candidatus Joergenseniibacteriota</taxon>
    </lineage>
</organism>
<evidence type="ECO:0000313" key="1">
    <source>
        <dbReference type="EMBL" id="OGG37583.1"/>
    </source>
</evidence>
<reference evidence="1 2" key="1">
    <citation type="journal article" date="2016" name="Nat. Commun.">
        <title>Thousands of microbial genomes shed light on interconnected biogeochemical processes in an aquifer system.</title>
        <authorList>
            <person name="Anantharaman K."/>
            <person name="Brown C.T."/>
            <person name="Hug L.A."/>
            <person name="Sharon I."/>
            <person name="Castelle C.J."/>
            <person name="Probst A.J."/>
            <person name="Thomas B.C."/>
            <person name="Singh A."/>
            <person name="Wilkins M.J."/>
            <person name="Karaoz U."/>
            <person name="Brodie E.L."/>
            <person name="Williams K.H."/>
            <person name="Hubbard S.S."/>
            <person name="Banfield J.F."/>
        </authorList>
    </citation>
    <scope>NUCLEOTIDE SEQUENCE [LARGE SCALE GENOMIC DNA]</scope>
</reference>
<sequence length="64" mass="7406">MKRLALLKYLHGRGCLLIREGKKHSLVLNPDLRRISTVPRHREINDFLAEKICRDLGVLRASKS</sequence>
<accession>A0A1F6BL56</accession>